<proteinExistence type="predicted"/>
<sequence>MQLAPFILSVYQLNKVEIIGVFYKRLKYLSQGR</sequence>
<name>V5Z8Y2_9GAMM</name>
<accession>V5Z8Y2</accession>
<dbReference type="AlphaFoldDB" id="V5Z8Y2"/>
<evidence type="ECO:0000313" key="1">
    <source>
        <dbReference type="EMBL" id="CCG87408.1"/>
    </source>
</evidence>
<evidence type="ECO:0000313" key="2">
    <source>
        <dbReference type="Proteomes" id="UP000018217"/>
    </source>
</evidence>
<dbReference type="Proteomes" id="UP000018217">
    <property type="component" value="Unassembled WGS sequence"/>
</dbReference>
<comment type="caution">
    <text evidence="1">The sequence shown here is derived from an EMBL/GenBank/DDBJ whole genome shotgun (WGS) entry which is preliminary data.</text>
</comment>
<organism evidence="1 2">
    <name type="scientific">Erwinia piriflorinigrans CFBP 5888</name>
    <dbReference type="NCBI Taxonomy" id="1161919"/>
    <lineage>
        <taxon>Bacteria</taxon>
        <taxon>Pseudomonadati</taxon>
        <taxon>Pseudomonadota</taxon>
        <taxon>Gammaproteobacteria</taxon>
        <taxon>Enterobacterales</taxon>
        <taxon>Erwiniaceae</taxon>
        <taxon>Erwinia</taxon>
    </lineage>
</organism>
<protein>
    <submittedName>
        <fullName evidence="1">Uncharacterized protein</fullName>
    </submittedName>
</protein>
<gene>
    <name evidence="1" type="ORF">EPIR_2043</name>
</gene>
<dbReference type="EMBL" id="CAHS01000015">
    <property type="protein sequence ID" value="CCG87408.1"/>
    <property type="molecule type" value="Genomic_DNA"/>
</dbReference>
<reference evidence="1 2" key="1">
    <citation type="journal article" date="2013" name="Syst. Appl. Microbiol.">
        <title>Phylogenetic position and virulence apparatus of the pear flower necrosis pathogen Erwinia piriflorinigrans CFBP 5888T as assessed by comparative genomics.</title>
        <authorList>
            <person name="Smits T.H."/>
            <person name="Rezzonico F."/>
            <person name="Lopez M.M."/>
            <person name="Blom J."/>
            <person name="Goesmann A."/>
            <person name="Frey J.E."/>
            <person name="Duffy B."/>
        </authorList>
    </citation>
    <scope>NUCLEOTIDE SEQUENCE [LARGE SCALE GENOMIC DNA]</scope>
    <source>
        <strain evidence="2">CFBP5888</strain>
    </source>
</reference>
<keyword evidence="2" id="KW-1185">Reference proteome</keyword>